<protein>
    <submittedName>
        <fullName evidence="6">LysR family transcriptional regulator</fullName>
    </submittedName>
</protein>
<dbReference type="EMBL" id="CP013650">
    <property type="protein sequence ID" value="ALS97039.1"/>
    <property type="molecule type" value="Genomic_DNA"/>
</dbReference>
<dbReference type="STRING" id="1526571.AT746_01250"/>
<dbReference type="InterPro" id="IPR000847">
    <property type="entry name" value="LysR_HTH_N"/>
</dbReference>
<dbReference type="InterPro" id="IPR050950">
    <property type="entry name" value="HTH-type_LysR_regulators"/>
</dbReference>
<reference evidence="6 7" key="1">
    <citation type="submission" date="2015-12" db="EMBL/GenBank/DDBJ databases">
        <title>Complete genome of Lacimicrobium alkaliphilum KCTC 32984.</title>
        <authorList>
            <person name="Kim S.-G."/>
            <person name="Lee Y.-J."/>
        </authorList>
    </citation>
    <scope>NUCLEOTIDE SEQUENCE [LARGE SCALE GENOMIC DNA]</scope>
    <source>
        <strain evidence="6 7">YelD216</strain>
    </source>
</reference>
<dbReference type="Gene3D" id="1.10.10.10">
    <property type="entry name" value="Winged helix-like DNA-binding domain superfamily/Winged helix DNA-binding domain"/>
    <property type="match status" value="1"/>
</dbReference>
<dbReference type="SUPFAM" id="SSF53850">
    <property type="entry name" value="Periplasmic binding protein-like II"/>
    <property type="match status" value="1"/>
</dbReference>
<dbReference type="Pfam" id="PF00126">
    <property type="entry name" value="HTH_1"/>
    <property type="match status" value="1"/>
</dbReference>
<dbReference type="PANTHER" id="PTHR30419">
    <property type="entry name" value="HTH-TYPE TRANSCRIPTIONAL REGULATOR YBHD"/>
    <property type="match status" value="1"/>
</dbReference>
<evidence type="ECO:0000256" key="4">
    <source>
        <dbReference type="ARBA" id="ARBA00023163"/>
    </source>
</evidence>
<keyword evidence="3" id="KW-0238">DNA-binding</keyword>
<dbReference type="PROSITE" id="PS50931">
    <property type="entry name" value="HTH_LYSR"/>
    <property type="match status" value="1"/>
</dbReference>
<sequence length="315" mass="34862">MTPEKLQRDMVARMKLKHLKLLVTVGEQCNIFKAAQLMNMAQPAATKIIRDIESAYELTLFERSSRGVTPTLYGEVLIKHAKLVLSQIKHVSEELTSLQGGLSGHVTVGTLITASLTLLPKALVRLRAERPNISVTVIEGTQDVLLPGLVQGDLDMVVGRIPEHQDYDGLTSVELYQEPTVIVARTGHHLSSRGILSLEDLLEESWILPSVQTYLRRELDQNFRDQGLPSPVPVVESVSVLTNRTLLRETDMLAAMPYQIFRTYEKLGELCRLPVPDLARKGPVGITMRTEGGLTPAAGCLVEDLKLVAEELSRD</sequence>
<evidence type="ECO:0000313" key="6">
    <source>
        <dbReference type="EMBL" id="ALS97039.1"/>
    </source>
</evidence>
<dbReference type="SUPFAM" id="SSF46785">
    <property type="entry name" value="Winged helix' DNA-binding domain"/>
    <property type="match status" value="1"/>
</dbReference>
<dbReference type="PANTHER" id="PTHR30419:SF8">
    <property type="entry name" value="NITROGEN ASSIMILATION TRANSCRIPTIONAL ACTIVATOR-RELATED"/>
    <property type="match status" value="1"/>
</dbReference>
<organism evidence="6 7">
    <name type="scientific">Lacimicrobium alkaliphilum</name>
    <dbReference type="NCBI Taxonomy" id="1526571"/>
    <lineage>
        <taxon>Bacteria</taxon>
        <taxon>Pseudomonadati</taxon>
        <taxon>Pseudomonadota</taxon>
        <taxon>Gammaproteobacteria</taxon>
        <taxon>Alteromonadales</taxon>
        <taxon>Alteromonadaceae</taxon>
        <taxon>Lacimicrobium</taxon>
    </lineage>
</organism>
<dbReference type="InterPro" id="IPR036390">
    <property type="entry name" value="WH_DNA-bd_sf"/>
</dbReference>
<name>A0A0U3ASJ7_9ALTE</name>
<evidence type="ECO:0000256" key="3">
    <source>
        <dbReference type="ARBA" id="ARBA00023125"/>
    </source>
</evidence>
<dbReference type="AlphaFoldDB" id="A0A0U3ASJ7"/>
<gene>
    <name evidence="6" type="ORF">AT746_01250</name>
</gene>
<dbReference type="Pfam" id="PF03466">
    <property type="entry name" value="LysR_substrate"/>
    <property type="match status" value="1"/>
</dbReference>
<keyword evidence="4" id="KW-0804">Transcription</keyword>
<evidence type="ECO:0000313" key="7">
    <source>
        <dbReference type="Proteomes" id="UP000068447"/>
    </source>
</evidence>
<comment type="similarity">
    <text evidence="1">Belongs to the LysR transcriptional regulatory family.</text>
</comment>
<dbReference type="InterPro" id="IPR005119">
    <property type="entry name" value="LysR_subst-bd"/>
</dbReference>
<keyword evidence="2" id="KW-0805">Transcription regulation</keyword>
<dbReference type="GO" id="GO:0003677">
    <property type="term" value="F:DNA binding"/>
    <property type="evidence" value="ECO:0007669"/>
    <property type="project" value="UniProtKB-KW"/>
</dbReference>
<keyword evidence="7" id="KW-1185">Reference proteome</keyword>
<dbReference type="OrthoDB" id="9814165at2"/>
<dbReference type="KEGG" id="lal:AT746_01250"/>
<dbReference type="GO" id="GO:0005829">
    <property type="term" value="C:cytosol"/>
    <property type="evidence" value="ECO:0007669"/>
    <property type="project" value="TreeGrafter"/>
</dbReference>
<evidence type="ECO:0000256" key="1">
    <source>
        <dbReference type="ARBA" id="ARBA00009437"/>
    </source>
</evidence>
<dbReference type="GO" id="GO:0003700">
    <property type="term" value="F:DNA-binding transcription factor activity"/>
    <property type="evidence" value="ECO:0007669"/>
    <property type="project" value="InterPro"/>
</dbReference>
<evidence type="ECO:0000259" key="5">
    <source>
        <dbReference type="PROSITE" id="PS50931"/>
    </source>
</evidence>
<feature type="domain" description="HTH lysR-type" evidence="5">
    <location>
        <begin position="14"/>
        <end position="71"/>
    </location>
</feature>
<dbReference type="Gene3D" id="3.40.190.290">
    <property type="match status" value="1"/>
</dbReference>
<evidence type="ECO:0000256" key="2">
    <source>
        <dbReference type="ARBA" id="ARBA00023015"/>
    </source>
</evidence>
<dbReference type="Proteomes" id="UP000068447">
    <property type="component" value="Chromosome"/>
</dbReference>
<accession>A0A0U3ASJ7</accession>
<dbReference type="InterPro" id="IPR036388">
    <property type="entry name" value="WH-like_DNA-bd_sf"/>
</dbReference>
<dbReference type="RefSeq" id="WP_062475344.1">
    <property type="nucleotide sequence ID" value="NZ_CP013650.1"/>
</dbReference>
<proteinExistence type="inferred from homology"/>